<evidence type="ECO:0000256" key="1">
    <source>
        <dbReference type="ARBA" id="ARBA00004651"/>
    </source>
</evidence>
<evidence type="ECO:0000256" key="6">
    <source>
        <dbReference type="ARBA" id="ARBA00023136"/>
    </source>
</evidence>
<keyword evidence="5 7" id="KW-1133">Transmembrane helix</keyword>
<keyword evidence="2" id="KW-0813">Transport</keyword>
<dbReference type="RefSeq" id="WP_203913483.1">
    <property type="nucleotide sequence ID" value="NZ_BONY01000075.1"/>
</dbReference>
<comment type="subcellular location">
    <subcellularLocation>
        <location evidence="1">Cell membrane</location>
        <topology evidence="1">Multi-pass membrane protein</topology>
    </subcellularLocation>
</comment>
<comment type="caution">
    <text evidence="9">The sequence shown here is derived from an EMBL/GenBank/DDBJ whole genome shotgun (WGS) entry which is preliminary data.</text>
</comment>
<evidence type="ECO:0000256" key="7">
    <source>
        <dbReference type="SAM" id="Phobius"/>
    </source>
</evidence>
<reference evidence="9" key="1">
    <citation type="submission" date="2021-01" db="EMBL/GenBank/DDBJ databases">
        <title>Whole genome shotgun sequence of Rhizocola hellebori NBRC 109834.</title>
        <authorList>
            <person name="Komaki H."/>
            <person name="Tamura T."/>
        </authorList>
    </citation>
    <scope>NUCLEOTIDE SEQUENCE</scope>
    <source>
        <strain evidence="9">NBRC 109834</strain>
    </source>
</reference>
<dbReference type="CDD" id="cd06173">
    <property type="entry name" value="MFS_MefA_like"/>
    <property type="match status" value="1"/>
</dbReference>
<evidence type="ECO:0000313" key="10">
    <source>
        <dbReference type="Proteomes" id="UP000612899"/>
    </source>
</evidence>
<dbReference type="InterPro" id="IPR036259">
    <property type="entry name" value="MFS_trans_sf"/>
</dbReference>
<dbReference type="InterPro" id="IPR010290">
    <property type="entry name" value="TM_effector"/>
</dbReference>
<feature type="transmembrane region" description="Helical" evidence="7">
    <location>
        <begin position="302"/>
        <end position="319"/>
    </location>
</feature>
<dbReference type="PROSITE" id="PS50850">
    <property type="entry name" value="MFS"/>
    <property type="match status" value="1"/>
</dbReference>
<protein>
    <submittedName>
        <fullName evidence="9">MFS transporter</fullName>
    </submittedName>
</protein>
<dbReference type="GO" id="GO:0005886">
    <property type="term" value="C:plasma membrane"/>
    <property type="evidence" value="ECO:0007669"/>
    <property type="project" value="UniProtKB-SubCell"/>
</dbReference>
<dbReference type="GO" id="GO:0022857">
    <property type="term" value="F:transmembrane transporter activity"/>
    <property type="evidence" value="ECO:0007669"/>
    <property type="project" value="InterPro"/>
</dbReference>
<dbReference type="PANTHER" id="PTHR23513:SF11">
    <property type="entry name" value="STAPHYLOFERRIN A TRANSPORTER"/>
    <property type="match status" value="1"/>
</dbReference>
<dbReference type="SUPFAM" id="SSF103473">
    <property type="entry name" value="MFS general substrate transporter"/>
    <property type="match status" value="1"/>
</dbReference>
<feature type="transmembrane region" description="Helical" evidence="7">
    <location>
        <begin position="242"/>
        <end position="263"/>
    </location>
</feature>
<keyword evidence="10" id="KW-1185">Reference proteome</keyword>
<dbReference type="Pfam" id="PF05977">
    <property type="entry name" value="MFS_3"/>
    <property type="match status" value="1"/>
</dbReference>
<dbReference type="Gene3D" id="1.20.1250.20">
    <property type="entry name" value="MFS general substrate transporter like domains"/>
    <property type="match status" value="1"/>
</dbReference>
<proteinExistence type="predicted"/>
<evidence type="ECO:0000259" key="8">
    <source>
        <dbReference type="PROSITE" id="PS50850"/>
    </source>
</evidence>
<evidence type="ECO:0000256" key="3">
    <source>
        <dbReference type="ARBA" id="ARBA00022475"/>
    </source>
</evidence>
<feature type="transmembrane region" description="Helical" evidence="7">
    <location>
        <begin position="269"/>
        <end position="290"/>
    </location>
</feature>
<evidence type="ECO:0000256" key="2">
    <source>
        <dbReference type="ARBA" id="ARBA00022448"/>
    </source>
</evidence>
<feature type="transmembrane region" description="Helical" evidence="7">
    <location>
        <begin position="176"/>
        <end position="203"/>
    </location>
</feature>
<dbReference type="InterPro" id="IPR020846">
    <property type="entry name" value="MFS_dom"/>
</dbReference>
<gene>
    <name evidence="9" type="ORF">Rhe02_78200</name>
</gene>
<feature type="transmembrane region" description="Helical" evidence="7">
    <location>
        <begin position="361"/>
        <end position="382"/>
    </location>
</feature>
<keyword evidence="4 7" id="KW-0812">Transmembrane</keyword>
<organism evidence="9 10">
    <name type="scientific">Rhizocola hellebori</name>
    <dbReference type="NCBI Taxonomy" id="1392758"/>
    <lineage>
        <taxon>Bacteria</taxon>
        <taxon>Bacillati</taxon>
        <taxon>Actinomycetota</taxon>
        <taxon>Actinomycetes</taxon>
        <taxon>Micromonosporales</taxon>
        <taxon>Micromonosporaceae</taxon>
        <taxon>Rhizocola</taxon>
    </lineage>
</organism>
<keyword evidence="3" id="KW-1003">Cell membrane</keyword>
<accession>A0A8J3QF65</accession>
<feature type="transmembrane region" description="Helical" evidence="7">
    <location>
        <begin position="325"/>
        <end position="349"/>
    </location>
</feature>
<sequence length="424" mass="44151">MSDHPGSQATLVETDPAEVPLRRNRNFQLLWSGSAFAFLGKEITDLVYPLVVLAVTGSPAWAGAFGGVQMFVSLLVGLPAGALADSKDRRLLLITMETVRALAAGSVLVAALLDRITLPHLLVVAVAIGAVQPLGGSARMLLVRAVVPPKQLTAALTQEEVRSHSAALAGPPLGGLLYSAAVVLPFAATAISFLVSLVCALFVRPPQRTKPAQSTVDGSALSRVLTGVALLWKVPMLRHSTLFAAVLNTVSAPLILIVIVILGREGVSPAMVGLTMAALAVGGLAGTLLVRPLHRNLSPGALMLWLGGTAVVLIGALSLPFGAWWMAAALFLLGLGGPSMRVLVDILIFRQVPDEQRGRTVTAFMTILGAGAALGMVSSGLLLQYLSAPIAILTLSAVLAIALSFTIADRRIRAARWPEEPTAD</sequence>
<feature type="transmembrane region" description="Helical" evidence="7">
    <location>
        <begin position="388"/>
        <end position="408"/>
    </location>
</feature>
<dbReference type="Proteomes" id="UP000612899">
    <property type="component" value="Unassembled WGS sequence"/>
</dbReference>
<evidence type="ECO:0000256" key="4">
    <source>
        <dbReference type="ARBA" id="ARBA00022692"/>
    </source>
</evidence>
<name>A0A8J3QF65_9ACTN</name>
<feature type="domain" description="Major facilitator superfamily (MFS) profile" evidence="8">
    <location>
        <begin position="224"/>
        <end position="424"/>
    </location>
</feature>
<evidence type="ECO:0000256" key="5">
    <source>
        <dbReference type="ARBA" id="ARBA00022989"/>
    </source>
</evidence>
<feature type="transmembrane region" description="Helical" evidence="7">
    <location>
        <begin position="91"/>
        <end position="113"/>
    </location>
</feature>
<dbReference type="EMBL" id="BONY01000075">
    <property type="protein sequence ID" value="GIH09753.1"/>
    <property type="molecule type" value="Genomic_DNA"/>
</dbReference>
<evidence type="ECO:0000313" key="9">
    <source>
        <dbReference type="EMBL" id="GIH09753.1"/>
    </source>
</evidence>
<dbReference type="PANTHER" id="PTHR23513">
    <property type="entry name" value="INTEGRAL MEMBRANE EFFLUX PROTEIN-RELATED"/>
    <property type="match status" value="1"/>
</dbReference>
<dbReference type="AlphaFoldDB" id="A0A8J3QF65"/>
<keyword evidence="6 7" id="KW-0472">Membrane</keyword>